<evidence type="ECO:0000313" key="3">
    <source>
        <dbReference type="Proteomes" id="UP000184245"/>
    </source>
</evidence>
<protein>
    <submittedName>
        <fullName evidence="2">ABC-type glycerol-3-phosphate transport system, substrate-binding protein</fullName>
    </submittedName>
</protein>
<dbReference type="InterPro" id="IPR006059">
    <property type="entry name" value="SBP"/>
</dbReference>
<dbReference type="OrthoDB" id="2081033at2"/>
<reference evidence="2 3" key="1">
    <citation type="submission" date="2016-11" db="EMBL/GenBank/DDBJ databases">
        <authorList>
            <person name="Jaros S."/>
            <person name="Januszkiewicz K."/>
            <person name="Wedrychowicz H."/>
        </authorList>
    </citation>
    <scope>NUCLEOTIDE SEQUENCE [LARGE SCALE GENOMIC DNA]</scope>
    <source>
        <strain evidence="2 3">DSM 17459</strain>
    </source>
</reference>
<dbReference type="InterPro" id="IPR011044">
    <property type="entry name" value="Quino_amine_DH_bsu"/>
</dbReference>
<dbReference type="EMBL" id="FQVI01000001">
    <property type="protein sequence ID" value="SHE40721.1"/>
    <property type="molecule type" value="Genomic_DNA"/>
</dbReference>
<dbReference type="SUPFAM" id="SSF50969">
    <property type="entry name" value="YVTN repeat-like/Quinoprotein amine dehydrogenase"/>
    <property type="match status" value="1"/>
</dbReference>
<keyword evidence="3" id="KW-1185">Reference proteome</keyword>
<dbReference type="Proteomes" id="UP000184245">
    <property type="component" value="Unassembled WGS sequence"/>
</dbReference>
<organism evidence="2 3">
    <name type="scientific">Lactonifactor longoviformis DSM 17459</name>
    <dbReference type="NCBI Taxonomy" id="1122155"/>
    <lineage>
        <taxon>Bacteria</taxon>
        <taxon>Bacillati</taxon>
        <taxon>Bacillota</taxon>
        <taxon>Clostridia</taxon>
        <taxon>Eubacteriales</taxon>
        <taxon>Clostridiaceae</taxon>
        <taxon>Lactonifactor</taxon>
    </lineage>
</organism>
<keyword evidence="1" id="KW-0732">Signal</keyword>
<dbReference type="Pfam" id="PF13416">
    <property type="entry name" value="SBP_bac_8"/>
    <property type="match status" value="1"/>
</dbReference>
<dbReference type="RefSeq" id="WP_072848648.1">
    <property type="nucleotide sequence ID" value="NZ_FQVI01000001.1"/>
</dbReference>
<dbReference type="PROSITE" id="PS51257">
    <property type="entry name" value="PROKAR_LIPOPROTEIN"/>
    <property type="match status" value="1"/>
</dbReference>
<proteinExistence type="predicted"/>
<sequence>MNTYWKKAVCLAVSLTLAVSGLAGCGGGEKKSEEKGRDKETAMGRYLETEMPLPEGTERILALGKLEDGSLELFGESGEGGKRVLWQSKDQGVSWEEISCPDIMKLENSEYLDRAVISPKGDLAALGVANGEEKYALFYGGAGESGQKVPVELPEAEGGNENGISDMKFAPDGRMLIRDYAGNVHTIDPSSGQILQTYKGSGEKIWMFEVLDDKLLAVTETQVQLLDLESGDPLDKDEVLEEQIFNGEGSKDNSSAGFNFMVFLQGKEENTLFLCGRDGIYRHIAGGTVIEQVVNGELTSLGNPSLELLQMITLEDGSFMVSCAIGIDYQLLKYTYSPDTPAMPEKELKVYSLEDNSDIRQAISVYQKEHTDVYVNLEVGITGEDGATVPDALRTLNTDIMAGEGPDLLFLDGMPITSYIEKGLLADISDIAAEAGGADGLFEKVANAFAKDGKTYGIPLGFRIPLFQGDEETAKAVGNLSSLAERVKSLREDNPEIESILSPADAWGLLETLYRLDCADWQKEDGTLKEETVTEFLRQVKAIYDTGIPREEDTSNSGIFDFGAGGTGGFLSMRIDYMSLLMKKALASVGWMGSVSEYSSVISAQKDLEGGVYKNIEKDGKNVFLPYLTAGVSSKSEDKELAADFLKALLQEEIQSSITGAFPVNKKGFEGTLKNPYGEEGGAELAVSGEGSDDMFTMSLLWPDEEQLEELRQMLEAADTPSLTDETIWNVVKEQGEKYLEGSQELEEAVNNIMQKVNLYLAE</sequence>
<dbReference type="SUPFAM" id="SSF53850">
    <property type="entry name" value="Periplasmic binding protein-like II"/>
    <property type="match status" value="1"/>
</dbReference>
<evidence type="ECO:0000313" key="2">
    <source>
        <dbReference type="EMBL" id="SHE40721.1"/>
    </source>
</evidence>
<gene>
    <name evidence="2" type="ORF">SAMN02745158_00475</name>
</gene>
<dbReference type="STRING" id="1122155.SAMN02745158_00475"/>
<accession>A0A1M4T8D4</accession>
<feature type="signal peptide" evidence="1">
    <location>
        <begin position="1"/>
        <end position="23"/>
    </location>
</feature>
<feature type="chain" id="PRO_5038706860" evidence="1">
    <location>
        <begin position="24"/>
        <end position="763"/>
    </location>
</feature>
<evidence type="ECO:0000256" key="1">
    <source>
        <dbReference type="SAM" id="SignalP"/>
    </source>
</evidence>
<name>A0A1M4T8D4_9CLOT</name>
<dbReference type="Gene3D" id="3.40.190.10">
    <property type="entry name" value="Periplasmic binding protein-like II"/>
    <property type="match status" value="1"/>
</dbReference>
<dbReference type="AlphaFoldDB" id="A0A1M4T8D4"/>